<proteinExistence type="predicted"/>
<sequence length="455" mass="53391">FDEHYLRFIVNSQQPALSYQIVAPYYENYLLINGVPLNAPVSVKYLDVRLQFIQCDQSISESVNLKIGQNVVLGGQFSLFVAENRKRSISEISEVKRQTVILLESSDISVKSESSLTDESQLVEFVENKLFEKEVRQQKLEKEKSELDAQIRLRALKNAELQRHELLPQLESAISRFECKAAVVEAEQCIAFKTESQDIQTQKYIQQHSENGLNRCLNQTQPLQTVLTLQNFEFQIETAKAIFQKVEPEFQINNNQQFLSNFSMQFDFEKLQKTQKKFIAQQKLKKLVQTEVQSEIDEFELEIDYQKDKSVQKMKYGTDSAQNAGIQCGNSAFLNFDDQKAQLAYSPVKRTYKGENRNQKVEQKQIQVEKRKIEINAKQVDRKREARFCEKYAFQAHQLIKQQLKNIQALTPQQPKNYRFEENEKFIDEFFETSRKQELKSIERRRKLVENLFKK</sequence>
<protein>
    <submittedName>
        <fullName evidence="2">Uncharacterized protein</fullName>
    </submittedName>
</protein>
<organism evidence="2">
    <name type="scientific">Trepomonas sp. PC1</name>
    <dbReference type="NCBI Taxonomy" id="1076344"/>
    <lineage>
        <taxon>Eukaryota</taxon>
        <taxon>Metamonada</taxon>
        <taxon>Diplomonadida</taxon>
        <taxon>Hexamitidae</taxon>
        <taxon>Hexamitinae</taxon>
        <taxon>Trepomonas</taxon>
    </lineage>
</organism>
<feature type="coiled-coil region" evidence="1">
    <location>
        <begin position="123"/>
        <end position="150"/>
    </location>
</feature>
<feature type="non-terminal residue" evidence="2">
    <location>
        <position position="1"/>
    </location>
</feature>
<dbReference type="EMBL" id="GDID01007011">
    <property type="protein sequence ID" value="JAP89595.1"/>
    <property type="molecule type" value="Transcribed_RNA"/>
</dbReference>
<reference evidence="2" key="1">
    <citation type="submission" date="2015-07" db="EMBL/GenBank/DDBJ databases">
        <title>Adaptation to a free-living lifestyle via gene acquisitions in the diplomonad Trepomonas sp. PC1.</title>
        <authorList>
            <person name="Xu F."/>
            <person name="Jerlstrom-Hultqvist J."/>
            <person name="Kolisko M."/>
            <person name="Simpson A.G.B."/>
            <person name="Roger A.J."/>
            <person name="Svard S.G."/>
            <person name="Andersson J.O."/>
        </authorList>
    </citation>
    <scope>NUCLEOTIDE SEQUENCE</scope>
    <source>
        <strain evidence="2">PC1</strain>
    </source>
</reference>
<feature type="non-terminal residue" evidence="2">
    <location>
        <position position="455"/>
    </location>
</feature>
<keyword evidence="1" id="KW-0175">Coiled coil</keyword>
<accession>A0A146K0Z1</accession>
<evidence type="ECO:0000256" key="1">
    <source>
        <dbReference type="SAM" id="Coils"/>
    </source>
</evidence>
<evidence type="ECO:0000313" key="2">
    <source>
        <dbReference type="EMBL" id="JAP89595.1"/>
    </source>
</evidence>
<name>A0A146K0Z1_9EUKA</name>
<gene>
    <name evidence="2" type="ORF">TPC1_30910</name>
</gene>
<dbReference type="AlphaFoldDB" id="A0A146K0Z1"/>